<evidence type="ECO:0000313" key="1">
    <source>
        <dbReference type="EMBL" id="GFQ94262.1"/>
    </source>
</evidence>
<keyword evidence="2" id="KW-1185">Reference proteome</keyword>
<dbReference type="EMBL" id="BMAO01014333">
    <property type="protein sequence ID" value="GFQ94262.1"/>
    <property type="molecule type" value="Genomic_DNA"/>
</dbReference>
<name>A0A8X6IGY4_TRICU</name>
<gene>
    <name evidence="1" type="ORF">TNCT_573011</name>
</gene>
<proteinExistence type="predicted"/>
<evidence type="ECO:0000313" key="2">
    <source>
        <dbReference type="Proteomes" id="UP000887116"/>
    </source>
</evidence>
<accession>A0A8X6IGY4</accession>
<protein>
    <submittedName>
        <fullName evidence="1">Uncharacterized protein</fullName>
    </submittedName>
</protein>
<comment type="caution">
    <text evidence="1">The sequence shown here is derived from an EMBL/GenBank/DDBJ whole genome shotgun (WGS) entry which is preliminary data.</text>
</comment>
<reference evidence="1" key="1">
    <citation type="submission" date="2020-07" db="EMBL/GenBank/DDBJ databases">
        <title>Multicomponent nature underlies the extraordinary mechanical properties of spider dragline silk.</title>
        <authorList>
            <person name="Kono N."/>
            <person name="Nakamura H."/>
            <person name="Mori M."/>
            <person name="Yoshida Y."/>
            <person name="Ohtoshi R."/>
            <person name="Malay A.D."/>
            <person name="Moran D.A.P."/>
            <person name="Tomita M."/>
            <person name="Numata K."/>
            <person name="Arakawa K."/>
        </authorList>
    </citation>
    <scope>NUCLEOTIDE SEQUENCE</scope>
</reference>
<dbReference type="Proteomes" id="UP000887116">
    <property type="component" value="Unassembled WGS sequence"/>
</dbReference>
<sequence>MCGAVSLLGLRVVSGVNRLGGARRTSSGGDEPSRFRKHVPSFTGKLIAASAPLGDGIKDDGVEELAGRKEKPHHLGVIFATDCLVNPNYSAVGTARGFFSIIGGGLLRRKGVVRSQCGRLREKRRAPCDGKCRAHTRVAGRGSKSLQVTRSITLTEPTLRMLHPFGRSASTIAWVFRTFTVGASHVPVVVEIEESIRT</sequence>
<organism evidence="1 2">
    <name type="scientific">Trichonephila clavata</name>
    <name type="common">Joro spider</name>
    <name type="synonym">Nephila clavata</name>
    <dbReference type="NCBI Taxonomy" id="2740835"/>
    <lineage>
        <taxon>Eukaryota</taxon>
        <taxon>Metazoa</taxon>
        <taxon>Ecdysozoa</taxon>
        <taxon>Arthropoda</taxon>
        <taxon>Chelicerata</taxon>
        <taxon>Arachnida</taxon>
        <taxon>Araneae</taxon>
        <taxon>Araneomorphae</taxon>
        <taxon>Entelegynae</taxon>
        <taxon>Araneoidea</taxon>
        <taxon>Nephilidae</taxon>
        <taxon>Trichonephila</taxon>
    </lineage>
</organism>
<dbReference type="AlphaFoldDB" id="A0A8X6IGY4"/>